<evidence type="ECO:0000313" key="2">
    <source>
        <dbReference type="Proteomes" id="UP000053237"/>
    </source>
</evidence>
<organism evidence="1 2">
    <name type="scientific">Albugo candida</name>
    <dbReference type="NCBI Taxonomy" id="65357"/>
    <lineage>
        <taxon>Eukaryota</taxon>
        <taxon>Sar</taxon>
        <taxon>Stramenopiles</taxon>
        <taxon>Oomycota</taxon>
        <taxon>Peronosporomycetes</taxon>
        <taxon>Albuginales</taxon>
        <taxon>Albuginaceae</taxon>
        <taxon>Albugo</taxon>
    </lineage>
</organism>
<dbReference type="EMBL" id="CAIX01000423">
    <property type="protein sequence ID" value="CCI10834.1"/>
    <property type="molecule type" value="Genomic_DNA"/>
</dbReference>
<dbReference type="OrthoDB" id="124855at2759"/>
<name>A0A024FVZ6_9STRA</name>
<dbReference type="InParanoid" id="A0A024FVZ6"/>
<protein>
    <submittedName>
        <fullName evidence="1">Uncharacterized protein</fullName>
    </submittedName>
</protein>
<sequence>MYKLMADANTFPECFLLRDEGLERSLDTLQMDVLFVGDTLSTFFDQLGMVRMPTLRLFASVLFLQDGSSPVGDSMTEEMSLAYQYLGFHALLLECLMAEYYPKNLPTDISPMDFNRSWALN</sequence>
<keyword evidence="2" id="KW-1185">Reference proteome</keyword>
<accession>A0A024FVZ6</accession>
<gene>
    <name evidence="1" type="ORF">BN9_118170</name>
</gene>
<evidence type="ECO:0000313" key="1">
    <source>
        <dbReference type="EMBL" id="CCI10834.1"/>
    </source>
</evidence>
<proteinExistence type="predicted"/>
<reference evidence="1 2" key="1">
    <citation type="submission" date="2012-05" db="EMBL/GenBank/DDBJ databases">
        <title>Recombination and specialization in a pathogen metapopulation.</title>
        <authorList>
            <person name="Gardiner A."/>
            <person name="Kemen E."/>
            <person name="Schultz-Larsen T."/>
            <person name="MacLean D."/>
            <person name="Van Oosterhout C."/>
            <person name="Jones J.D.G."/>
        </authorList>
    </citation>
    <scope>NUCLEOTIDE SEQUENCE [LARGE SCALE GENOMIC DNA]</scope>
    <source>
        <strain evidence="1 2">Ac Nc2</strain>
    </source>
</reference>
<dbReference type="Proteomes" id="UP000053237">
    <property type="component" value="Unassembled WGS sequence"/>
</dbReference>
<dbReference type="AlphaFoldDB" id="A0A024FVZ6"/>
<comment type="caution">
    <text evidence="1">The sequence shown here is derived from an EMBL/GenBank/DDBJ whole genome shotgun (WGS) entry which is preliminary data.</text>
</comment>